<accession>A0A0D7CII4</accession>
<dbReference type="AlphaFoldDB" id="A0A0D7CII4"/>
<reference evidence="1 2" key="1">
    <citation type="submission" date="2014-09" db="EMBL/GenBank/DDBJ databases">
        <title>Draft genome sequence of Streptomyces natalensis ATCC 27448, producer of the antifungal pimaricin.</title>
        <authorList>
            <person name="Mendes M.V."/>
            <person name="Beites T."/>
            <person name="Pires S."/>
            <person name="Santos C.L."/>
            <person name="Moradas-Ferreira P."/>
        </authorList>
    </citation>
    <scope>NUCLEOTIDE SEQUENCE [LARGE SCALE GENOMIC DNA]</scope>
    <source>
        <strain evidence="1 2">ATCC 27448</strain>
    </source>
</reference>
<name>A0A0D7CII4_9ACTN</name>
<dbReference type="PATRIC" id="fig|1240678.4.peg.5394"/>
<dbReference type="EMBL" id="JRKI01000032">
    <property type="protein sequence ID" value="KIZ15675.1"/>
    <property type="molecule type" value="Genomic_DNA"/>
</dbReference>
<keyword evidence="2" id="KW-1185">Reference proteome</keyword>
<sequence>MTTREEKAPAVLYICAQPSPGAETRGLAEKRATEEGRDFATRHGLSITEVITDPYGEPVPQKRNGWNKVRELAKRGEVGAVITRWPTMISPNHERRYPEVAALQDCGTQVLFSWAPLAATVGGGATR</sequence>
<organism evidence="1 2">
    <name type="scientific">Streptomyces natalensis ATCC 27448</name>
    <dbReference type="NCBI Taxonomy" id="1240678"/>
    <lineage>
        <taxon>Bacteria</taxon>
        <taxon>Bacillati</taxon>
        <taxon>Actinomycetota</taxon>
        <taxon>Actinomycetes</taxon>
        <taxon>Kitasatosporales</taxon>
        <taxon>Streptomycetaceae</taxon>
        <taxon>Streptomyces</taxon>
    </lineage>
</organism>
<evidence type="ECO:0008006" key="3">
    <source>
        <dbReference type="Google" id="ProtNLM"/>
    </source>
</evidence>
<evidence type="ECO:0000313" key="2">
    <source>
        <dbReference type="Proteomes" id="UP000032458"/>
    </source>
</evidence>
<gene>
    <name evidence="1" type="ORF">SNA_25370</name>
</gene>
<dbReference type="Proteomes" id="UP000032458">
    <property type="component" value="Unassembled WGS sequence"/>
</dbReference>
<dbReference type="RefSeq" id="WP_030065829.1">
    <property type="nucleotide sequence ID" value="NZ_JRKI01000032.1"/>
</dbReference>
<protein>
    <recommendedName>
        <fullName evidence="3">Resolvase/invertase-type recombinase catalytic domain-containing protein</fullName>
    </recommendedName>
</protein>
<comment type="caution">
    <text evidence="1">The sequence shown here is derived from an EMBL/GenBank/DDBJ whole genome shotgun (WGS) entry which is preliminary data.</text>
</comment>
<proteinExistence type="predicted"/>
<evidence type="ECO:0000313" key="1">
    <source>
        <dbReference type="EMBL" id="KIZ15675.1"/>
    </source>
</evidence>